<dbReference type="PROSITE" id="PS50113">
    <property type="entry name" value="PAC"/>
    <property type="match status" value="1"/>
</dbReference>
<gene>
    <name evidence="15" type="ORF">CR165_11915</name>
</gene>
<feature type="domain" description="Histidine kinase" evidence="11">
    <location>
        <begin position="248"/>
        <end position="473"/>
    </location>
</feature>
<dbReference type="Pfam" id="PF00512">
    <property type="entry name" value="HisKA"/>
    <property type="match status" value="1"/>
</dbReference>
<dbReference type="SUPFAM" id="SSF52172">
    <property type="entry name" value="CheY-like"/>
    <property type="match status" value="1"/>
</dbReference>
<dbReference type="InterPro" id="IPR011006">
    <property type="entry name" value="CheY-like_superfamily"/>
</dbReference>
<dbReference type="NCBIfam" id="TIGR00229">
    <property type="entry name" value="sensory_box"/>
    <property type="match status" value="1"/>
</dbReference>
<dbReference type="GO" id="GO:0005524">
    <property type="term" value="F:ATP binding"/>
    <property type="evidence" value="ECO:0007669"/>
    <property type="project" value="UniProtKB-KW"/>
</dbReference>
<feature type="modified residue" description="4-aspartylphosphate" evidence="9">
    <location>
        <position position="552"/>
    </location>
</feature>
<evidence type="ECO:0000259" key="13">
    <source>
        <dbReference type="PROSITE" id="PS50112"/>
    </source>
</evidence>
<evidence type="ECO:0000256" key="6">
    <source>
        <dbReference type="ARBA" id="ARBA00022777"/>
    </source>
</evidence>
<dbReference type="SUPFAM" id="SSF55874">
    <property type="entry name" value="ATPase domain of HSP90 chaperone/DNA topoisomerase II/histidine kinase"/>
    <property type="match status" value="1"/>
</dbReference>
<evidence type="ECO:0000256" key="5">
    <source>
        <dbReference type="ARBA" id="ARBA00022741"/>
    </source>
</evidence>
<dbReference type="SMART" id="SM00388">
    <property type="entry name" value="HisKA"/>
    <property type="match status" value="1"/>
</dbReference>
<dbReference type="InterPro" id="IPR001789">
    <property type="entry name" value="Sig_transdc_resp-reg_receiver"/>
</dbReference>
<dbReference type="EMBL" id="PDOA01000007">
    <property type="protein sequence ID" value="PWC28400.1"/>
    <property type="molecule type" value="Genomic_DNA"/>
</dbReference>
<evidence type="ECO:0000259" key="12">
    <source>
        <dbReference type="PROSITE" id="PS50110"/>
    </source>
</evidence>
<evidence type="ECO:0000256" key="9">
    <source>
        <dbReference type="PROSITE-ProRule" id="PRU00169"/>
    </source>
</evidence>
<dbReference type="PANTHER" id="PTHR43065:SF42">
    <property type="entry name" value="TWO-COMPONENT SENSOR PPRA"/>
    <property type="match status" value="1"/>
</dbReference>
<reference evidence="16" key="1">
    <citation type="submission" date="2017-10" db="EMBL/GenBank/DDBJ databases">
        <authorList>
            <person name="Toshchakov S.V."/>
            <person name="Goeva M.A."/>
        </authorList>
    </citation>
    <scope>NUCLEOTIDE SEQUENCE [LARGE SCALE GENOMIC DNA]</scope>
    <source>
        <strain evidence="16">JR1/69-1-13</strain>
    </source>
</reference>
<keyword evidence="3 9" id="KW-0597">Phosphoprotein</keyword>
<keyword evidence="10" id="KW-0175">Coiled coil</keyword>
<accession>A0A2U1V3B0</accession>
<feature type="domain" description="PAC" evidence="14">
    <location>
        <begin position="136"/>
        <end position="189"/>
    </location>
</feature>
<feature type="domain" description="PAS" evidence="13">
    <location>
        <begin position="62"/>
        <end position="133"/>
    </location>
</feature>
<comment type="catalytic activity">
    <reaction evidence="1">
        <text>ATP + protein L-histidine = ADP + protein N-phospho-L-histidine.</text>
        <dbReference type="EC" id="2.7.13.3"/>
    </reaction>
</comment>
<dbReference type="PANTHER" id="PTHR43065">
    <property type="entry name" value="SENSOR HISTIDINE KINASE"/>
    <property type="match status" value="1"/>
</dbReference>
<dbReference type="PROSITE" id="PS50110">
    <property type="entry name" value="RESPONSE_REGULATORY"/>
    <property type="match status" value="1"/>
</dbReference>
<dbReference type="Gene3D" id="3.30.565.10">
    <property type="entry name" value="Histidine kinase-like ATPase, C-terminal domain"/>
    <property type="match status" value="1"/>
</dbReference>
<dbReference type="SUPFAM" id="SSF55785">
    <property type="entry name" value="PYP-like sensor domain (PAS domain)"/>
    <property type="match status" value="1"/>
</dbReference>
<keyword evidence="4" id="KW-0808">Transferase</keyword>
<dbReference type="RefSeq" id="WP_109517222.1">
    <property type="nucleotide sequence ID" value="NZ_PDOA01000007.1"/>
</dbReference>
<dbReference type="PRINTS" id="PR00344">
    <property type="entry name" value="BCTRLSENSOR"/>
</dbReference>
<keyword evidence="16" id="KW-1185">Reference proteome</keyword>
<evidence type="ECO:0000313" key="15">
    <source>
        <dbReference type="EMBL" id="PWC28400.1"/>
    </source>
</evidence>
<dbReference type="InterPro" id="IPR003661">
    <property type="entry name" value="HisK_dim/P_dom"/>
</dbReference>
<dbReference type="CDD" id="cd00130">
    <property type="entry name" value="PAS"/>
    <property type="match status" value="1"/>
</dbReference>
<dbReference type="InterPro" id="IPR000700">
    <property type="entry name" value="PAS-assoc_C"/>
</dbReference>
<dbReference type="SMART" id="SM00091">
    <property type="entry name" value="PAS"/>
    <property type="match status" value="1"/>
</dbReference>
<dbReference type="AlphaFoldDB" id="A0A2U1V3B0"/>
<dbReference type="InterPro" id="IPR005467">
    <property type="entry name" value="His_kinase_dom"/>
</dbReference>
<evidence type="ECO:0000256" key="7">
    <source>
        <dbReference type="ARBA" id="ARBA00022840"/>
    </source>
</evidence>
<dbReference type="InterPro" id="IPR013767">
    <property type="entry name" value="PAS_fold"/>
</dbReference>
<dbReference type="InterPro" id="IPR035965">
    <property type="entry name" value="PAS-like_dom_sf"/>
</dbReference>
<keyword evidence="5" id="KW-0547">Nucleotide-binding</keyword>
<keyword evidence="6 15" id="KW-0418">Kinase</keyword>
<dbReference type="SUPFAM" id="SSF47384">
    <property type="entry name" value="Homodimeric domain of signal transducing histidine kinase"/>
    <property type="match status" value="1"/>
</dbReference>
<comment type="caution">
    <text evidence="15">The sequence shown here is derived from an EMBL/GenBank/DDBJ whole genome shotgun (WGS) entry which is preliminary data.</text>
</comment>
<evidence type="ECO:0000256" key="4">
    <source>
        <dbReference type="ARBA" id="ARBA00022679"/>
    </source>
</evidence>
<evidence type="ECO:0000256" key="1">
    <source>
        <dbReference type="ARBA" id="ARBA00000085"/>
    </source>
</evidence>
<dbReference type="InterPro" id="IPR003594">
    <property type="entry name" value="HATPase_dom"/>
</dbReference>
<feature type="domain" description="Response regulatory" evidence="12">
    <location>
        <begin position="500"/>
        <end position="616"/>
    </location>
</feature>
<dbReference type="Gene3D" id="3.40.50.2300">
    <property type="match status" value="1"/>
</dbReference>
<dbReference type="InterPro" id="IPR036890">
    <property type="entry name" value="HATPase_C_sf"/>
</dbReference>
<dbReference type="GO" id="GO:0000155">
    <property type="term" value="F:phosphorelay sensor kinase activity"/>
    <property type="evidence" value="ECO:0007669"/>
    <property type="project" value="InterPro"/>
</dbReference>
<dbReference type="Pfam" id="PF00989">
    <property type="entry name" value="PAS"/>
    <property type="match status" value="1"/>
</dbReference>
<evidence type="ECO:0000256" key="3">
    <source>
        <dbReference type="ARBA" id="ARBA00022553"/>
    </source>
</evidence>
<dbReference type="PROSITE" id="PS50109">
    <property type="entry name" value="HIS_KIN"/>
    <property type="match status" value="1"/>
</dbReference>
<protein>
    <recommendedName>
        <fullName evidence="2">histidine kinase</fullName>
        <ecNumber evidence="2">2.7.13.3</ecNumber>
    </recommendedName>
</protein>
<sequence>MSENRQDGLGPSREAALNAEVARLRAELARARPGAGPVPAEAPPAEAQNEALHRATAALAASEERFRLIVEKARDYAIFLTDAEDRITDWLPGAAVVFGWSAAEAVGQPGSLLYTPQDREQGVPEWEAAVAREKGSAPNVRWHLRRDGSRVFIEGSRTALRGPDGKLQGFLKIGQDVTERRAAEGRLRESEAALRNLNETLEVQVDTRTAELRSALDALQAEAMDRIQAEEALRQAQKMEAVGQLTGGIAHDFNNMLQGIMGSLELMQHRVAQGRVAEAERFVDAARQGVERAAALTHRLLSFARRQALHPRAVNPDLLATGMTELIRRTVGPEVRVELRLCDGSWPVLCDPNQLEHALLNLAINARDAMPEGGRLAIATRNVHLDAAEIAYQEGAQPGDYVEIAVTDTGTGMDEATKARAFEPFFTTKPLGQGTGLGLSQIYGFVRQSYGAVHIDSAVGQGTTLRLYLPRADRQGEHSVAAVPQPAAGRRFAEPAGQGVVLLVEDEAPVRSVSAEYLRELGYRVLEATDGPSALRILYGQEAPQVALMVTDLGLPNGLNGRQVADAARQRWPDLPVLLITGYAGDALKEPLAPGMMLMTKPFELGALAAKVQEMIGKAR</sequence>
<organism evidence="15 16">
    <name type="scientific">Teichococcus aestuarii</name>
    <dbReference type="NCBI Taxonomy" id="568898"/>
    <lineage>
        <taxon>Bacteria</taxon>
        <taxon>Pseudomonadati</taxon>
        <taxon>Pseudomonadota</taxon>
        <taxon>Alphaproteobacteria</taxon>
        <taxon>Acetobacterales</taxon>
        <taxon>Roseomonadaceae</taxon>
        <taxon>Roseomonas</taxon>
    </lineage>
</organism>
<dbReference type="InterPro" id="IPR036097">
    <property type="entry name" value="HisK_dim/P_sf"/>
</dbReference>
<dbReference type="Proteomes" id="UP000245048">
    <property type="component" value="Unassembled WGS sequence"/>
</dbReference>
<dbReference type="Gene3D" id="1.10.287.130">
    <property type="match status" value="1"/>
</dbReference>
<name>A0A2U1V3B0_9PROT</name>
<feature type="coiled-coil region" evidence="10">
    <location>
        <begin position="180"/>
        <end position="207"/>
    </location>
</feature>
<dbReference type="Pfam" id="PF00072">
    <property type="entry name" value="Response_reg"/>
    <property type="match status" value="1"/>
</dbReference>
<keyword evidence="8" id="KW-0902">Two-component regulatory system</keyword>
<proteinExistence type="predicted"/>
<dbReference type="InterPro" id="IPR000014">
    <property type="entry name" value="PAS"/>
</dbReference>
<dbReference type="OrthoDB" id="9796100at2"/>
<evidence type="ECO:0000259" key="14">
    <source>
        <dbReference type="PROSITE" id="PS50113"/>
    </source>
</evidence>
<dbReference type="SMART" id="SM00387">
    <property type="entry name" value="HATPase_c"/>
    <property type="match status" value="1"/>
</dbReference>
<dbReference type="PROSITE" id="PS50112">
    <property type="entry name" value="PAS"/>
    <property type="match status" value="1"/>
</dbReference>
<evidence type="ECO:0000256" key="8">
    <source>
        <dbReference type="ARBA" id="ARBA00023012"/>
    </source>
</evidence>
<evidence type="ECO:0000256" key="10">
    <source>
        <dbReference type="SAM" id="Coils"/>
    </source>
</evidence>
<keyword evidence="7" id="KW-0067">ATP-binding</keyword>
<dbReference type="Pfam" id="PF02518">
    <property type="entry name" value="HATPase_c"/>
    <property type="match status" value="1"/>
</dbReference>
<dbReference type="Gene3D" id="3.30.450.20">
    <property type="entry name" value="PAS domain"/>
    <property type="match status" value="1"/>
</dbReference>
<evidence type="ECO:0000256" key="2">
    <source>
        <dbReference type="ARBA" id="ARBA00012438"/>
    </source>
</evidence>
<dbReference type="GO" id="GO:0006355">
    <property type="term" value="P:regulation of DNA-templated transcription"/>
    <property type="evidence" value="ECO:0007669"/>
    <property type="project" value="InterPro"/>
</dbReference>
<dbReference type="EC" id="2.7.13.3" evidence="2"/>
<dbReference type="CDD" id="cd00082">
    <property type="entry name" value="HisKA"/>
    <property type="match status" value="1"/>
</dbReference>
<evidence type="ECO:0000259" key="11">
    <source>
        <dbReference type="PROSITE" id="PS50109"/>
    </source>
</evidence>
<evidence type="ECO:0000313" key="16">
    <source>
        <dbReference type="Proteomes" id="UP000245048"/>
    </source>
</evidence>
<dbReference type="InterPro" id="IPR004358">
    <property type="entry name" value="Sig_transdc_His_kin-like_C"/>
</dbReference>
<dbReference type="SMART" id="SM00448">
    <property type="entry name" value="REC"/>
    <property type="match status" value="1"/>
</dbReference>